<keyword evidence="3" id="KW-0540">Nuclease</keyword>
<dbReference type="GeneID" id="16511391"/>
<keyword evidence="4" id="KW-1185">Reference proteome</keyword>
<dbReference type="Proteomes" id="UP000014701">
    <property type="component" value="Segment"/>
</dbReference>
<dbReference type="Pfam" id="PF13476">
    <property type="entry name" value="AAA_23"/>
    <property type="match status" value="1"/>
</dbReference>
<dbReference type="PANTHER" id="PTHR32114">
    <property type="entry name" value="ABC TRANSPORTER ABCH.3"/>
    <property type="match status" value="1"/>
</dbReference>
<feature type="domain" description="Rad50/SbcC-type AAA" evidence="2">
    <location>
        <begin position="5"/>
        <end position="206"/>
    </location>
</feature>
<feature type="coiled-coil region" evidence="1">
    <location>
        <begin position="336"/>
        <end position="463"/>
    </location>
</feature>
<dbReference type="OrthoDB" id="6017at10239"/>
<feature type="coiled-coil region" evidence="1">
    <location>
        <begin position="172"/>
        <end position="206"/>
    </location>
</feature>
<name>S6ATP3_9CAUD</name>
<dbReference type="RefSeq" id="YP_008318369.1">
    <property type="nucleotide sequence ID" value="NC_021856.1"/>
</dbReference>
<dbReference type="Gene3D" id="3.40.50.300">
    <property type="entry name" value="P-loop containing nucleotide triphosphate hydrolases"/>
    <property type="match status" value="2"/>
</dbReference>
<dbReference type="InterPro" id="IPR027417">
    <property type="entry name" value="P-loop_NTPase"/>
</dbReference>
<dbReference type="SUPFAM" id="SSF52540">
    <property type="entry name" value="P-loop containing nucleoside triphosphate hydrolases"/>
    <property type="match status" value="2"/>
</dbReference>
<dbReference type="EMBL" id="AP013029">
    <property type="protein sequence ID" value="BAN59601.1"/>
    <property type="molecule type" value="Genomic_DNA"/>
</dbReference>
<dbReference type="Gene3D" id="1.10.287.510">
    <property type="entry name" value="Helix hairpin bin"/>
    <property type="match status" value="1"/>
</dbReference>
<dbReference type="InterPro" id="IPR038729">
    <property type="entry name" value="Rad50/SbcC_AAA"/>
</dbReference>
<proteinExistence type="predicted"/>
<protein>
    <submittedName>
        <fullName evidence="3">Putative DNA repair exonuclease</fullName>
    </submittedName>
</protein>
<dbReference type="GO" id="GO:0004527">
    <property type="term" value="F:exonuclease activity"/>
    <property type="evidence" value="ECO:0007669"/>
    <property type="project" value="UniProtKB-KW"/>
</dbReference>
<keyword evidence="3" id="KW-0378">Hydrolase</keyword>
<organism evidence="3 4">
    <name type="scientific">Bacillus phage phiNIT1</name>
    <dbReference type="NCBI Taxonomy" id="207656"/>
    <lineage>
        <taxon>Viruses</taxon>
        <taxon>Duplodnaviria</taxon>
        <taxon>Heunggongvirae</taxon>
        <taxon>Uroviricota</taxon>
        <taxon>Caudoviricetes</taxon>
        <taxon>Herelleviridae</taxon>
        <taxon>Bastillevirinae</taxon>
        <taxon>Nitunavirus</taxon>
        <taxon>Nitunavirus NIT1</taxon>
    </lineage>
</organism>
<dbReference type="GO" id="GO:0006302">
    <property type="term" value="P:double-strand break repair"/>
    <property type="evidence" value="ECO:0007669"/>
    <property type="project" value="InterPro"/>
</dbReference>
<keyword evidence="1" id="KW-0175">Coiled coil</keyword>
<evidence type="ECO:0000259" key="2">
    <source>
        <dbReference type="Pfam" id="PF13476"/>
    </source>
</evidence>
<evidence type="ECO:0000313" key="4">
    <source>
        <dbReference type="Proteomes" id="UP000014701"/>
    </source>
</evidence>
<accession>S6ATP3</accession>
<evidence type="ECO:0000313" key="3">
    <source>
        <dbReference type="EMBL" id="BAN59601.1"/>
    </source>
</evidence>
<dbReference type="GO" id="GO:0016887">
    <property type="term" value="F:ATP hydrolysis activity"/>
    <property type="evidence" value="ECO:0007669"/>
    <property type="project" value="InterPro"/>
</dbReference>
<dbReference type="SUPFAM" id="SSF75712">
    <property type="entry name" value="Rad50 coiled-coil Zn hook"/>
    <property type="match status" value="1"/>
</dbReference>
<dbReference type="PANTHER" id="PTHR32114:SF2">
    <property type="entry name" value="ABC TRANSPORTER ABCH.3"/>
    <property type="match status" value="1"/>
</dbReference>
<sequence length="633" mass="72129">MKWKRLTAKNFLSFEELSLDLDNRGIILVEGNNLTSSKFKSNGSGKSSLLEPLVYALYDTTSKGIKADDVVNNKVGKNTEVILEGVKGDDTYRIERYRKHSKNKNKVKLFINGKEVTEKSAAETNKTIQRIIGIDYNTFINSIMFSQGNGAGRFAIATDKEKKEILENLVHLDIYAKAQAVAKERLKKKEEEIALKEQEKTRLDWEFERIESLEKQDRENYENTKQMILQEHQNIRTLVDTLDKFTSTNFPAVEEIKGQLEELNRQRESAAGFDVSAHILEAVNMVKQQLAEKQAQYQQQDYQKNQLVEQYKKLHSNTHCPVCGNELDTAHRHAEMENIKQKLAVILTTIKQLQQEMEPLNQQVQEATAKYQEARAKQDEANQNYQSIVQAISRGEQQIRQYEDTIQQYRNKIDAAQNTVNKLSEIAEPKPRDKERKEVDKKIKVFREELLKLQEERLQLEDVVKVFSNSGVKSHVLDLITPFLNERANHHLATLSGPDMEVKFSTQTKNKDGSMSDKFDIELINHVGGGSYKSNSEGEKKRADLAISLAIQDLVMGRGEPPTNFIVYDEVFDALDSVGSENVVTLLRQRVHTVGTIFVITHSEHLKPLFDKVITVTKNKSGVSTVDGGVETS</sequence>
<feature type="coiled-coil region" evidence="1">
    <location>
        <begin position="280"/>
        <end position="310"/>
    </location>
</feature>
<gene>
    <name evidence="3" type="primary">orf633</name>
</gene>
<dbReference type="KEGG" id="vg:16511391"/>
<keyword evidence="3" id="KW-0269">Exonuclease</keyword>
<evidence type="ECO:0000256" key="1">
    <source>
        <dbReference type="SAM" id="Coils"/>
    </source>
</evidence>
<reference evidence="3 4" key="1">
    <citation type="submission" date="2013-02" db="EMBL/GenBank/DDBJ databases">
        <title>phiNIT1 genome sequensing.</title>
        <authorList>
            <person name="Ozaki T."/>
            <person name="Kaneko J."/>
        </authorList>
    </citation>
    <scope>NUCLEOTIDE SEQUENCE [LARGE SCALE GENOMIC DNA]</scope>
    <source>
        <strain evidence="3">PhiNIT1</strain>
    </source>
</reference>